<dbReference type="STRING" id="906689.A0A2I0X4G4"/>
<feature type="compositionally biased region" description="Polar residues" evidence="2">
    <location>
        <begin position="9"/>
        <end position="25"/>
    </location>
</feature>
<protein>
    <submittedName>
        <fullName evidence="3">Filament-like plant protein 1</fullName>
    </submittedName>
</protein>
<keyword evidence="1" id="KW-0175">Coiled coil</keyword>
<evidence type="ECO:0000313" key="3">
    <source>
        <dbReference type="EMBL" id="PKU82793.1"/>
    </source>
</evidence>
<feature type="coiled-coil region" evidence="1">
    <location>
        <begin position="133"/>
        <end position="160"/>
    </location>
</feature>
<dbReference type="PANTHER" id="PTHR31580">
    <property type="entry name" value="FILAMENT-LIKE PLANT PROTEIN 4"/>
    <property type="match status" value="1"/>
</dbReference>
<sequence length="160" mass="17976">MFIVEQKGTRVSASPNNARSPALSSKLTSYDPNETIKSLNEKLSAALLSINANEELVRQHVKLAEEAIARWEKDEADVSTVKNQQEVIDLMDDFLEIKNLAALPKASHESSSFDINGNSYLSVTREGPSRMEVEVMHRELANLKQKIVKFETENVEMEKT</sequence>
<reference evidence="3 4" key="1">
    <citation type="journal article" date="2016" name="Sci. Rep.">
        <title>The Dendrobium catenatum Lindl. genome sequence provides insights into polysaccharide synthase, floral development and adaptive evolution.</title>
        <authorList>
            <person name="Zhang G.Q."/>
            <person name="Xu Q."/>
            <person name="Bian C."/>
            <person name="Tsai W.C."/>
            <person name="Yeh C.M."/>
            <person name="Liu K.W."/>
            <person name="Yoshida K."/>
            <person name="Zhang L.S."/>
            <person name="Chang S.B."/>
            <person name="Chen F."/>
            <person name="Shi Y."/>
            <person name="Su Y.Y."/>
            <person name="Zhang Y.Q."/>
            <person name="Chen L.J."/>
            <person name="Yin Y."/>
            <person name="Lin M."/>
            <person name="Huang H."/>
            <person name="Deng H."/>
            <person name="Wang Z.W."/>
            <person name="Zhu S.L."/>
            <person name="Zhao X."/>
            <person name="Deng C."/>
            <person name="Niu S.C."/>
            <person name="Huang J."/>
            <person name="Wang M."/>
            <person name="Liu G.H."/>
            <person name="Yang H.J."/>
            <person name="Xiao X.J."/>
            <person name="Hsiao Y.Y."/>
            <person name="Wu W.L."/>
            <person name="Chen Y.Y."/>
            <person name="Mitsuda N."/>
            <person name="Ohme-Takagi M."/>
            <person name="Luo Y.B."/>
            <person name="Van de Peer Y."/>
            <person name="Liu Z.J."/>
        </authorList>
    </citation>
    <scope>NUCLEOTIDE SEQUENCE [LARGE SCALE GENOMIC DNA]</scope>
    <source>
        <tissue evidence="3">The whole plant</tissue>
    </source>
</reference>
<organism evidence="3 4">
    <name type="scientific">Dendrobium catenatum</name>
    <dbReference type="NCBI Taxonomy" id="906689"/>
    <lineage>
        <taxon>Eukaryota</taxon>
        <taxon>Viridiplantae</taxon>
        <taxon>Streptophyta</taxon>
        <taxon>Embryophyta</taxon>
        <taxon>Tracheophyta</taxon>
        <taxon>Spermatophyta</taxon>
        <taxon>Magnoliopsida</taxon>
        <taxon>Liliopsida</taxon>
        <taxon>Asparagales</taxon>
        <taxon>Orchidaceae</taxon>
        <taxon>Epidendroideae</taxon>
        <taxon>Malaxideae</taxon>
        <taxon>Dendrobiinae</taxon>
        <taxon>Dendrobium</taxon>
    </lineage>
</organism>
<name>A0A2I0X4G4_9ASPA</name>
<dbReference type="AlphaFoldDB" id="A0A2I0X4G4"/>
<accession>A0A2I0X4G4</accession>
<evidence type="ECO:0000256" key="2">
    <source>
        <dbReference type="SAM" id="MobiDB-lite"/>
    </source>
</evidence>
<gene>
    <name evidence="3" type="primary">FPP1</name>
    <name evidence="3" type="ORF">MA16_Dca006091</name>
</gene>
<reference evidence="3 4" key="2">
    <citation type="journal article" date="2017" name="Nature">
        <title>The Apostasia genome and the evolution of orchids.</title>
        <authorList>
            <person name="Zhang G.Q."/>
            <person name="Liu K.W."/>
            <person name="Li Z."/>
            <person name="Lohaus R."/>
            <person name="Hsiao Y.Y."/>
            <person name="Niu S.C."/>
            <person name="Wang J.Y."/>
            <person name="Lin Y.C."/>
            <person name="Xu Q."/>
            <person name="Chen L.J."/>
            <person name="Yoshida K."/>
            <person name="Fujiwara S."/>
            <person name="Wang Z.W."/>
            <person name="Zhang Y.Q."/>
            <person name="Mitsuda N."/>
            <person name="Wang M."/>
            <person name="Liu G.H."/>
            <person name="Pecoraro L."/>
            <person name="Huang H.X."/>
            <person name="Xiao X.J."/>
            <person name="Lin M."/>
            <person name="Wu X.Y."/>
            <person name="Wu W.L."/>
            <person name="Chen Y.Y."/>
            <person name="Chang S.B."/>
            <person name="Sakamoto S."/>
            <person name="Ohme-Takagi M."/>
            <person name="Yagi M."/>
            <person name="Zeng S.J."/>
            <person name="Shen C.Y."/>
            <person name="Yeh C.M."/>
            <person name="Luo Y.B."/>
            <person name="Tsai W.C."/>
            <person name="Van de Peer Y."/>
            <person name="Liu Z.J."/>
        </authorList>
    </citation>
    <scope>NUCLEOTIDE SEQUENCE [LARGE SCALE GENOMIC DNA]</scope>
    <source>
        <tissue evidence="3">The whole plant</tissue>
    </source>
</reference>
<dbReference type="Proteomes" id="UP000233837">
    <property type="component" value="Unassembled WGS sequence"/>
</dbReference>
<keyword evidence="4" id="KW-1185">Reference proteome</keyword>
<dbReference type="PANTHER" id="PTHR31580:SF49">
    <property type="entry name" value="FILAMENT-LIKE PLANT PROTEIN 3"/>
    <property type="match status" value="1"/>
</dbReference>
<evidence type="ECO:0000313" key="4">
    <source>
        <dbReference type="Proteomes" id="UP000233837"/>
    </source>
</evidence>
<evidence type="ECO:0000256" key="1">
    <source>
        <dbReference type="SAM" id="Coils"/>
    </source>
</evidence>
<dbReference type="EMBL" id="KZ502155">
    <property type="protein sequence ID" value="PKU82793.1"/>
    <property type="molecule type" value="Genomic_DNA"/>
</dbReference>
<feature type="region of interest" description="Disordered" evidence="2">
    <location>
        <begin position="1"/>
        <end position="25"/>
    </location>
</feature>
<proteinExistence type="predicted"/>